<feature type="domain" description="Orc1-like AAA ATPase" evidence="1">
    <location>
        <begin position="56"/>
        <end position="171"/>
    </location>
</feature>
<proteinExistence type="predicted"/>
<dbReference type="PANTHER" id="PTHR47691:SF3">
    <property type="entry name" value="HTH-TYPE TRANSCRIPTIONAL REGULATOR RV0890C-RELATED"/>
    <property type="match status" value="1"/>
</dbReference>
<dbReference type="AlphaFoldDB" id="A0A9W6VF41"/>
<name>A0A9W6VF41_9PSEU</name>
<dbReference type="SUPFAM" id="SSF48452">
    <property type="entry name" value="TPR-like"/>
    <property type="match status" value="1"/>
</dbReference>
<dbReference type="PRINTS" id="PR00364">
    <property type="entry name" value="DISEASERSIST"/>
</dbReference>
<dbReference type="SMART" id="SM00028">
    <property type="entry name" value="TPR"/>
    <property type="match status" value="4"/>
</dbReference>
<dbReference type="Pfam" id="PF13374">
    <property type="entry name" value="TPR_10"/>
    <property type="match status" value="1"/>
</dbReference>
<dbReference type="Pfam" id="PF13191">
    <property type="entry name" value="AAA_16"/>
    <property type="match status" value="1"/>
</dbReference>
<dbReference type="Gene3D" id="1.25.40.10">
    <property type="entry name" value="Tetratricopeptide repeat domain"/>
    <property type="match status" value="1"/>
</dbReference>
<dbReference type="RefSeq" id="WP_285487226.1">
    <property type="nucleotide sequence ID" value="NZ_BSTI01000006.1"/>
</dbReference>
<organism evidence="2 3">
    <name type="scientific">Amycolatopsis taiwanensis</name>
    <dbReference type="NCBI Taxonomy" id="342230"/>
    <lineage>
        <taxon>Bacteria</taxon>
        <taxon>Bacillati</taxon>
        <taxon>Actinomycetota</taxon>
        <taxon>Actinomycetes</taxon>
        <taxon>Pseudonocardiales</taxon>
        <taxon>Pseudonocardiaceae</taxon>
        <taxon>Amycolatopsis</taxon>
    </lineage>
</organism>
<dbReference type="Pfam" id="PF13424">
    <property type="entry name" value="TPR_12"/>
    <property type="match status" value="2"/>
</dbReference>
<accession>A0A9W6VF41</accession>
<dbReference type="SUPFAM" id="SSF46785">
    <property type="entry name" value="Winged helix' DNA-binding domain"/>
    <property type="match status" value="1"/>
</dbReference>
<dbReference type="Proteomes" id="UP001165136">
    <property type="component" value="Unassembled WGS sequence"/>
</dbReference>
<dbReference type="InterPro" id="IPR041664">
    <property type="entry name" value="AAA_16"/>
</dbReference>
<dbReference type="SUPFAM" id="SSF52540">
    <property type="entry name" value="P-loop containing nucleoside triphosphate hydrolases"/>
    <property type="match status" value="1"/>
</dbReference>
<dbReference type="GO" id="GO:0043531">
    <property type="term" value="F:ADP binding"/>
    <property type="evidence" value="ECO:0007669"/>
    <property type="project" value="InterPro"/>
</dbReference>
<dbReference type="InterPro" id="IPR011990">
    <property type="entry name" value="TPR-like_helical_dom_sf"/>
</dbReference>
<dbReference type="PANTHER" id="PTHR47691">
    <property type="entry name" value="REGULATOR-RELATED"/>
    <property type="match status" value="1"/>
</dbReference>
<dbReference type="Gene3D" id="3.40.50.300">
    <property type="entry name" value="P-loop containing nucleotide triphosphate hydrolases"/>
    <property type="match status" value="1"/>
</dbReference>
<reference evidence="2" key="1">
    <citation type="submission" date="2023-03" db="EMBL/GenBank/DDBJ databases">
        <title>Amycolatopsis taiwanensis NBRC 103393.</title>
        <authorList>
            <person name="Ichikawa N."/>
            <person name="Sato H."/>
            <person name="Tonouchi N."/>
        </authorList>
    </citation>
    <scope>NUCLEOTIDE SEQUENCE</scope>
    <source>
        <strain evidence="2">NBRC 103393</strain>
    </source>
</reference>
<dbReference type="EMBL" id="BSTI01000006">
    <property type="protein sequence ID" value="GLY66410.1"/>
    <property type="molecule type" value="Genomic_DNA"/>
</dbReference>
<evidence type="ECO:0000313" key="2">
    <source>
        <dbReference type="EMBL" id="GLY66410.1"/>
    </source>
</evidence>
<dbReference type="InterPro" id="IPR027417">
    <property type="entry name" value="P-loop_NTPase"/>
</dbReference>
<comment type="caution">
    <text evidence="2">The sequence shown here is derived from an EMBL/GenBank/DDBJ whole genome shotgun (WGS) entry which is preliminary data.</text>
</comment>
<dbReference type="InterPro" id="IPR019734">
    <property type="entry name" value="TPR_rpt"/>
</dbReference>
<gene>
    <name evidence="2" type="ORF">Atai01_30290</name>
</gene>
<keyword evidence="3" id="KW-1185">Reference proteome</keyword>
<sequence length="707" mass="76621">MTADEVHAGPGVHNAMSGAAQSVVQAGSIGSVVFAFGRQGAEPVTPYQLPWPPSSFVGREGELAALDLALADTGSASLWVVSGTAGVGKTALVLHWAHRAANRFPDGILYANLRGFADSTPRAEPGEVLDTFLEALGRSAEPRAVDSVEARAAEFRSALHGRRMLIVLDDVATAHQVRPLLPGATTVAVVVTSRNSLPGLRVREGGKLVSLSPLSPDEAVALLARIVDDGRVSGDTASAAELVSLCDSLPLPLLVAAQRLVSMSHLSIADLVEELRDERDRLDLLQTDETATTVRAVFSMSYRALDPEASRVFRLMGLQHGGDIGFDAIAALTGLRRARLRNALESLGHASLVEMTGPGRYRLHDLLRLFARECADAEETAGNRTQAVRAMLDYYLGQALAAGRRLAPHRRLLPQPVPGGGVDFDDRESAFTWCALEQANLVAEVRYAAGAGEEAIAWQLAAAMGAYFHQRKPWSAWIETHETGLRAAQEIGDNAGMATLLGNLAIAYRELRRRDEAEACFRDALALWEQEGDLYGQAVVCTGYGHACREWKRLDEALDYSQRSLNAWRQLGDQHGEAIAHNSLSGVHRDRGEVATALHHCEVAVAMFGEIGDRHAHAWALHNLANARRDRGDLEESLELHREALQAREDLGDRYGQAFTHEAMAETYRRLGRPGEQRTAAEHALAIFDDLGDPRGEDLRALIDGRS</sequence>
<dbReference type="InterPro" id="IPR036390">
    <property type="entry name" value="WH_DNA-bd_sf"/>
</dbReference>
<evidence type="ECO:0000259" key="1">
    <source>
        <dbReference type="Pfam" id="PF13191"/>
    </source>
</evidence>
<protein>
    <recommendedName>
        <fullName evidence="1">Orc1-like AAA ATPase domain-containing protein</fullName>
    </recommendedName>
</protein>
<evidence type="ECO:0000313" key="3">
    <source>
        <dbReference type="Proteomes" id="UP001165136"/>
    </source>
</evidence>